<feature type="binding site" evidence="9">
    <location>
        <position position="64"/>
    </location>
    <ligand>
        <name>substrate</name>
    </ligand>
</feature>
<dbReference type="GO" id="GO:0009089">
    <property type="term" value="P:lysine biosynthetic process via diaminopimelate"/>
    <property type="evidence" value="ECO:0007669"/>
    <property type="project" value="UniProtKB-UniRule"/>
</dbReference>
<evidence type="ECO:0000256" key="10">
    <source>
        <dbReference type="PROSITE-ProRule" id="PRU10125"/>
    </source>
</evidence>
<dbReference type="SUPFAM" id="SSF54506">
    <property type="entry name" value="Diaminopimelate epimerase-like"/>
    <property type="match status" value="1"/>
</dbReference>
<dbReference type="PANTHER" id="PTHR31689">
    <property type="entry name" value="DIAMINOPIMELATE EPIMERASE, CHLOROPLASTIC"/>
    <property type="match status" value="1"/>
</dbReference>
<feature type="site" description="Could be important to modulate the pK values of the two catalytic cysteine residues" evidence="9">
    <location>
        <position position="167"/>
    </location>
</feature>
<evidence type="ECO:0000256" key="3">
    <source>
        <dbReference type="ARBA" id="ARBA00013080"/>
    </source>
</evidence>
<dbReference type="InterPro" id="IPR018510">
    <property type="entry name" value="DAP_epimerase_AS"/>
</dbReference>
<feature type="active site" evidence="10">
    <location>
        <position position="73"/>
    </location>
</feature>
<dbReference type="PROSITE" id="PS01326">
    <property type="entry name" value="DAP_EPIMERASE"/>
    <property type="match status" value="1"/>
</dbReference>
<evidence type="ECO:0000256" key="1">
    <source>
        <dbReference type="ARBA" id="ARBA00005196"/>
    </source>
</evidence>
<keyword evidence="12" id="KW-1185">Reference proteome</keyword>
<evidence type="ECO:0000256" key="4">
    <source>
        <dbReference type="ARBA" id="ARBA00022490"/>
    </source>
</evidence>
<comment type="subunit">
    <text evidence="9">Homodimer.</text>
</comment>
<evidence type="ECO:0000313" key="11">
    <source>
        <dbReference type="EMBL" id="RSL29022.1"/>
    </source>
</evidence>
<comment type="similarity">
    <text evidence="2 9">Belongs to the diaminopimelate epimerase family.</text>
</comment>
<comment type="catalytic activity">
    <reaction evidence="8 9">
        <text>(2S,6S)-2,6-diaminopimelate = meso-2,6-diaminopimelate</text>
        <dbReference type="Rhea" id="RHEA:15393"/>
        <dbReference type="ChEBI" id="CHEBI:57609"/>
        <dbReference type="ChEBI" id="CHEBI:57791"/>
        <dbReference type="EC" id="5.1.1.7"/>
    </reaction>
</comment>
<evidence type="ECO:0000313" key="12">
    <source>
        <dbReference type="Proteomes" id="UP000275076"/>
    </source>
</evidence>
<feature type="active site" description="Proton donor" evidence="9">
    <location>
        <position position="73"/>
    </location>
</feature>
<reference evidence="11 12" key="1">
    <citation type="submission" date="2018-10" db="EMBL/GenBank/DDBJ databases">
        <title>Draft genome sequence of Bacillus salarius IM0101, isolated from a hypersaline soil in Inner Mongolia, China.</title>
        <authorList>
            <person name="Yamprayoonswat W."/>
            <person name="Boonvisut S."/>
            <person name="Jumpathong W."/>
            <person name="Sittihan S."/>
            <person name="Ruangsuj P."/>
            <person name="Wanthongcharoen S."/>
            <person name="Thongpramul N."/>
            <person name="Pimmason S."/>
            <person name="Yu B."/>
            <person name="Yasawong M."/>
        </authorList>
    </citation>
    <scope>NUCLEOTIDE SEQUENCE [LARGE SCALE GENOMIC DNA]</scope>
    <source>
        <strain evidence="11 12">IM0101</strain>
    </source>
</reference>
<evidence type="ECO:0000256" key="5">
    <source>
        <dbReference type="ARBA" id="ARBA00022605"/>
    </source>
</evidence>
<comment type="caution">
    <text evidence="9">Lacks conserved residue(s) required for the propagation of feature annotation.</text>
</comment>
<organism evidence="11 12">
    <name type="scientific">Salibacterium salarium</name>
    <dbReference type="NCBI Taxonomy" id="284579"/>
    <lineage>
        <taxon>Bacteria</taxon>
        <taxon>Bacillati</taxon>
        <taxon>Bacillota</taxon>
        <taxon>Bacilli</taxon>
        <taxon>Bacillales</taxon>
        <taxon>Bacillaceae</taxon>
    </lineage>
</organism>
<comment type="pathway">
    <text evidence="1 9">Amino-acid biosynthesis; L-lysine biosynthesis via DAP pathway; DL-2,6-diaminopimelate from LL-2,6-diaminopimelate: step 1/1.</text>
</comment>
<dbReference type="HAMAP" id="MF_00197">
    <property type="entry name" value="DAP_epimerase"/>
    <property type="match status" value="1"/>
</dbReference>
<dbReference type="OrthoDB" id="9805408at2"/>
<evidence type="ECO:0000256" key="9">
    <source>
        <dbReference type="HAMAP-Rule" id="MF_00197"/>
    </source>
</evidence>
<dbReference type="Proteomes" id="UP000275076">
    <property type="component" value="Unassembled WGS sequence"/>
</dbReference>
<dbReference type="EMBL" id="RBVX01000104">
    <property type="protein sequence ID" value="RSL29022.1"/>
    <property type="molecule type" value="Genomic_DNA"/>
</dbReference>
<keyword evidence="6 9" id="KW-0457">Lysine biosynthesis</keyword>
<name>A0A3R9QET8_9BACI</name>
<proteinExistence type="inferred from homology"/>
<dbReference type="FunFam" id="3.10.310.10:FF:000004">
    <property type="entry name" value="Diaminopimelate epimerase"/>
    <property type="match status" value="1"/>
</dbReference>
<dbReference type="AlphaFoldDB" id="A0A3R9QET8"/>
<evidence type="ECO:0000256" key="7">
    <source>
        <dbReference type="ARBA" id="ARBA00023235"/>
    </source>
</evidence>
<feature type="binding site" evidence="9">
    <location>
        <position position="11"/>
    </location>
    <ligand>
        <name>substrate</name>
    </ligand>
</feature>
<comment type="caution">
    <text evidence="11">The sequence shown here is derived from an EMBL/GenBank/DDBJ whole genome shotgun (WGS) entry which is preliminary data.</text>
</comment>
<feature type="binding site" evidence="9">
    <location>
        <begin position="216"/>
        <end position="217"/>
    </location>
    <ligand>
        <name>substrate</name>
    </ligand>
</feature>
<dbReference type="InterPro" id="IPR001653">
    <property type="entry name" value="DAP_epimerase_DapF"/>
</dbReference>
<keyword evidence="4 9" id="KW-0963">Cytoplasm</keyword>
<dbReference type="Gene3D" id="3.10.310.10">
    <property type="entry name" value="Diaminopimelate Epimerase, Chain A, domain 1"/>
    <property type="match status" value="2"/>
</dbReference>
<dbReference type="PANTHER" id="PTHR31689:SF0">
    <property type="entry name" value="DIAMINOPIMELATE EPIMERASE"/>
    <property type="match status" value="1"/>
</dbReference>
<dbReference type="GO" id="GO:0008837">
    <property type="term" value="F:diaminopimelate epimerase activity"/>
    <property type="evidence" value="ECO:0007669"/>
    <property type="project" value="UniProtKB-UniRule"/>
</dbReference>
<dbReference type="NCBIfam" id="TIGR00652">
    <property type="entry name" value="DapF"/>
    <property type="match status" value="1"/>
</dbReference>
<feature type="binding site" evidence="9">
    <location>
        <begin position="74"/>
        <end position="75"/>
    </location>
    <ligand>
        <name>substrate</name>
    </ligand>
</feature>
<dbReference type="RefSeq" id="WP_125563303.1">
    <property type="nucleotide sequence ID" value="NZ_RBVX01000104.1"/>
</dbReference>
<sequence length="284" mass="30792">MNFTKMHGLGNSYIYVNLFEESMEEDEMPGVAEAVADKNTGIGSDGMILIGPSAAQDIRMRVFNADGSEAKNCGNGIRCAVKLAYEKGIVSTKEMTVETLGGSVKALLDTDTDNTVKRVTVDMGEPRLRKKDLPLTNGAPESETVEEPIQVDGQTLLMTAVSMGNPHAVFFEKDIQDAPVTTVGSYLEKHEMFPEWANIEFVEMVSEQEIHFRVWERGSGITQACGTGACAAVVAAVLTGRAHKGKEVVVHLLGGDLRVTWDENGTVWMNGPAETICTGVYKRS</sequence>
<feature type="binding site" evidence="9">
    <location>
        <begin position="226"/>
        <end position="227"/>
    </location>
    <ligand>
        <name>substrate</name>
    </ligand>
</feature>
<feature type="active site" description="Proton acceptor" evidence="9">
    <location>
        <position position="225"/>
    </location>
</feature>
<gene>
    <name evidence="9" type="primary">dapF</name>
    <name evidence="11" type="ORF">D7Z54_33445</name>
</gene>
<dbReference type="EC" id="5.1.1.7" evidence="3 9"/>
<evidence type="ECO:0000256" key="6">
    <source>
        <dbReference type="ARBA" id="ARBA00023154"/>
    </source>
</evidence>
<keyword evidence="5 9" id="KW-0028">Amino-acid biosynthesis</keyword>
<dbReference type="Pfam" id="PF01678">
    <property type="entry name" value="DAP_epimerase"/>
    <property type="match status" value="2"/>
</dbReference>
<dbReference type="UniPathway" id="UPA00034">
    <property type="reaction ID" value="UER00025"/>
</dbReference>
<dbReference type="GO" id="GO:0005829">
    <property type="term" value="C:cytosol"/>
    <property type="evidence" value="ECO:0007669"/>
    <property type="project" value="TreeGrafter"/>
</dbReference>
<keyword evidence="7 9" id="KW-0413">Isomerase</keyword>
<comment type="subcellular location">
    <subcellularLocation>
        <location evidence="9">Cytoplasm</location>
    </subcellularLocation>
</comment>
<evidence type="ECO:0000256" key="8">
    <source>
        <dbReference type="ARBA" id="ARBA00051712"/>
    </source>
</evidence>
<feature type="site" description="Could be important to modulate the pK values of the two catalytic cysteine residues" evidence="9">
    <location>
        <position position="216"/>
    </location>
</feature>
<feature type="binding site" evidence="9">
    <location>
        <position position="198"/>
    </location>
    <ligand>
        <name>substrate</name>
    </ligand>
</feature>
<accession>A0A3R9QET8</accession>
<protein>
    <recommendedName>
        <fullName evidence="3 9">Diaminopimelate epimerase</fullName>
        <shortName evidence="9">DAP epimerase</shortName>
        <ecNumber evidence="3 9">5.1.1.7</ecNumber>
    </recommendedName>
    <alternativeName>
        <fullName evidence="9">PLP-independent amino acid racemase</fullName>
    </alternativeName>
</protein>
<feature type="binding site" evidence="9">
    <location>
        <position position="165"/>
    </location>
    <ligand>
        <name>substrate</name>
    </ligand>
</feature>
<comment type="function">
    <text evidence="9">Catalyzes the stereoinversion of LL-2,6-diaminopimelate (L,L-DAP) to meso-diaminopimelate (meso-DAP), a precursor of L-lysine and an essential component of the bacterial peptidoglycan.</text>
</comment>
<evidence type="ECO:0000256" key="2">
    <source>
        <dbReference type="ARBA" id="ARBA00010219"/>
    </source>
</evidence>